<evidence type="ECO:0000313" key="3">
    <source>
        <dbReference type="Proteomes" id="UP001183390"/>
    </source>
</evidence>
<name>A0ABU2MEB5_9ACTN</name>
<dbReference type="InterPro" id="IPR001155">
    <property type="entry name" value="OxRdtase_FMN_N"/>
</dbReference>
<proteinExistence type="predicted"/>
<organism evidence="2 3">
    <name type="scientific">Nocardiopsis lambiniae</name>
    <dbReference type="NCBI Taxonomy" id="3075539"/>
    <lineage>
        <taxon>Bacteria</taxon>
        <taxon>Bacillati</taxon>
        <taxon>Actinomycetota</taxon>
        <taxon>Actinomycetes</taxon>
        <taxon>Streptosporangiales</taxon>
        <taxon>Nocardiopsidaceae</taxon>
        <taxon>Nocardiopsis</taxon>
    </lineage>
</organism>
<dbReference type="InterPro" id="IPR045247">
    <property type="entry name" value="Oye-like"/>
</dbReference>
<feature type="domain" description="NADH:flavin oxidoreductase/NADH oxidase N-terminal" evidence="1">
    <location>
        <begin position="4"/>
        <end position="329"/>
    </location>
</feature>
<dbReference type="Pfam" id="PF00724">
    <property type="entry name" value="Oxidored_FMN"/>
    <property type="match status" value="1"/>
</dbReference>
<dbReference type="SUPFAM" id="SSF51395">
    <property type="entry name" value="FMN-linked oxidoreductases"/>
    <property type="match status" value="1"/>
</dbReference>
<evidence type="ECO:0000259" key="1">
    <source>
        <dbReference type="Pfam" id="PF00724"/>
    </source>
</evidence>
<reference evidence="3" key="1">
    <citation type="submission" date="2023-07" db="EMBL/GenBank/DDBJ databases">
        <title>30 novel species of actinomycetes from the DSMZ collection.</title>
        <authorList>
            <person name="Nouioui I."/>
        </authorList>
    </citation>
    <scope>NUCLEOTIDE SEQUENCE [LARGE SCALE GENOMIC DNA]</scope>
    <source>
        <strain evidence="3">DSM 44743</strain>
    </source>
</reference>
<dbReference type="PANTHER" id="PTHR22893:SF91">
    <property type="entry name" value="NADPH DEHYDROGENASE 2-RELATED"/>
    <property type="match status" value="1"/>
</dbReference>
<sequence length="355" mass="37445">MSRLFTPTTLGKIPLANRLVMAPMTRNRATPDGRATALTAEYYAQRAGAGLIITEGVHPDAVGQGFIDTPGLHTDAQVASWRPVTEAVHRAGGRIVAQLMHAGRIGHPDLNHEGHHPVAPSPVRAAGRAYAPGRALEYPVPRELTADDIARTVEGFARAARNAVDAGFDGVEVHAGNGFLLHQFLADNANRRTDSYGGSPTGRSRAVVETVDAVAEAVGADRVGLRISPANPYNDIAESDAADLYPVLLSALPPLAFLHVGETGDRGLTALVRSAWSGSLILNPHPVPDAGPVTPERAEETIEGGLAEAVSLATLFLANPDLPDRIRAGGPYNTPDRPTFYGGDHRGYTDYPALA</sequence>
<keyword evidence="3" id="KW-1185">Reference proteome</keyword>
<dbReference type="InterPro" id="IPR013785">
    <property type="entry name" value="Aldolase_TIM"/>
</dbReference>
<protein>
    <submittedName>
        <fullName evidence="2">Alkene reductase</fullName>
    </submittedName>
</protein>
<dbReference type="PANTHER" id="PTHR22893">
    <property type="entry name" value="NADH OXIDOREDUCTASE-RELATED"/>
    <property type="match status" value="1"/>
</dbReference>
<dbReference type="CDD" id="cd02933">
    <property type="entry name" value="OYE_like_FMN"/>
    <property type="match status" value="1"/>
</dbReference>
<dbReference type="Proteomes" id="UP001183390">
    <property type="component" value="Unassembled WGS sequence"/>
</dbReference>
<dbReference type="RefSeq" id="WP_311513540.1">
    <property type="nucleotide sequence ID" value="NZ_JAVREP010000017.1"/>
</dbReference>
<dbReference type="Gene3D" id="3.20.20.70">
    <property type="entry name" value="Aldolase class I"/>
    <property type="match status" value="1"/>
</dbReference>
<gene>
    <name evidence="2" type="ORF">RM479_21320</name>
</gene>
<evidence type="ECO:0000313" key="2">
    <source>
        <dbReference type="EMBL" id="MDT0330967.1"/>
    </source>
</evidence>
<dbReference type="EMBL" id="JAVREP010000017">
    <property type="protein sequence ID" value="MDT0330967.1"/>
    <property type="molecule type" value="Genomic_DNA"/>
</dbReference>
<comment type="caution">
    <text evidence="2">The sequence shown here is derived from an EMBL/GenBank/DDBJ whole genome shotgun (WGS) entry which is preliminary data.</text>
</comment>
<accession>A0ABU2MEB5</accession>